<dbReference type="SUPFAM" id="SSF48403">
    <property type="entry name" value="Ankyrin repeat"/>
    <property type="match status" value="2"/>
</dbReference>
<dbReference type="PANTHER" id="PTHR24123:SF33">
    <property type="entry name" value="PROTEIN HOS4"/>
    <property type="match status" value="1"/>
</dbReference>
<feature type="chain" id="PRO_5018100328" evidence="4">
    <location>
        <begin position="19"/>
        <end position="491"/>
    </location>
</feature>
<dbReference type="Proteomes" id="UP000275719">
    <property type="component" value="Unassembled WGS sequence"/>
</dbReference>
<dbReference type="InterPro" id="IPR002110">
    <property type="entry name" value="Ankyrin_rpt"/>
</dbReference>
<dbReference type="Pfam" id="PF13637">
    <property type="entry name" value="Ank_4"/>
    <property type="match status" value="1"/>
</dbReference>
<evidence type="ECO:0000256" key="1">
    <source>
        <dbReference type="ARBA" id="ARBA00022737"/>
    </source>
</evidence>
<feature type="repeat" description="ANK" evidence="3">
    <location>
        <begin position="256"/>
        <end position="289"/>
    </location>
</feature>
<keyword evidence="2 3" id="KW-0040">ANK repeat</keyword>
<dbReference type="PROSITE" id="PS50088">
    <property type="entry name" value="ANK_REPEAT"/>
    <property type="match status" value="7"/>
</dbReference>
<feature type="repeat" description="ANK" evidence="3">
    <location>
        <begin position="121"/>
        <end position="155"/>
    </location>
</feature>
<dbReference type="PANTHER" id="PTHR24123">
    <property type="entry name" value="ANKYRIN REPEAT-CONTAINING"/>
    <property type="match status" value="1"/>
</dbReference>
<dbReference type="InterPro" id="IPR051165">
    <property type="entry name" value="Multifunctional_ANK_Repeat"/>
</dbReference>
<dbReference type="Gene3D" id="1.25.40.20">
    <property type="entry name" value="Ankyrin repeat-containing domain"/>
    <property type="match status" value="2"/>
</dbReference>
<keyword evidence="4" id="KW-0732">Signal</keyword>
<proteinExistence type="predicted"/>
<dbReference type="InterPro" id="IPR036770">
    <property type="entry name" value="Ankyrin_rpt-contain_sf"/>
</dbReference>
<feature type="repeat" description="ANK" evidence="3">
    <location>
        <begin position="290"/>
        <end position="322"/>
    </location>
</feature>
<accession>A0A3P3WDN0</accession>
<evidence type="ECO:0000313" key="6">
    <source>
        <dbReference type="Proteomes" id="UP000275719"/>
    </source>
</evidence>
<dbReference type="EMBL" id="RQVQ01000002">
    <property type="protein sequence ID" value="RRJ93180.1"/>
    <property type="molecule type" value="Genomic_DNA"/>
</dbReference>
<sequence length="491" mass="54479">MKRIFIIALLFSTYFSNAQNALLNADFWKKSPDLTTVKAEIANGNNPAEANRGNHDVVSIAINNNAPFETITYLIDQDGNSVDKTTHDGRLYIHWAASRGNVELVEYLISKGSDINRTDDKGATPLAFAASNGQTNKDIYESFFNAGLDSNYKNANGANFLLMAIGYDKDLALTDYLLSKGLKLSDVDANGNTVFDYAARTGNVDILKQLQKRGIKPTNKALIFASEGTRSNANSLEFYKYLVEDLKLNPKTIGDNGENVLHNLVKKNDQQEIVAYFLAKGVDVNQTNKEGNTVLMEAAKGTNVEMLKTVLSKTKNINQRNNNGMSALSFAVNNGSSDVLSTLITEKADIQVRDNSGNIITYYLIQSYRPLRPNQKDEFSDKITVLEKSGVDFKELQKDGNSILHLAVSKNDLKLLQKLEKYEIDVNAVNEEIMTPLHKAALIAKDDKILKYLVEKGADVTIKTEFDETAYDLASENEVLQKNAINIDFLK</sequence>
<keyword evidence="6" id="KW-1185">Reference proteome</keyword>
<evidence type="ECO:0000256" key="4">
    <source>
        <dbReference type="SAM" id="SignalP"/>
    </source>
</evidence>
<organism evidence="5 6">
    <name type="scientific">Paenimyroides tangerinum</name>
    <dbReference type="NCBI Taxonomy" id="2488728"/>
    <lineage>
        <taxon>Bacteria</taxon>
        <taxon>Pseudomonadati</taxon>
        <taxon>Bacteroidota</taxon>
        <taxon>Flavobacteriia</taxon>
        <taxon>Flavobacteriales</taxon>
        <taxon>Flavobacteriaceae</taxon>
        <taxon>Paenimyroides</taxon>
    </lineage>
</organism>
<evidence type="ECO:0000313" key="5">
    <source>
        <dbReference type="EMBL" id="RRJ93180.1"/>
    </source>
</evidence>
<protein>
    <submittedName>
        <fullName evidence="5">Ankyrin repeat domain-containing protein</fullName>
    </submittedName>
</protein>
<dbReference type="AlphaFoldDB" id="A0A3P3WDN0"/>
<dbReference type="Pfam" id="PF12796">
    <property type="entry name" value="Ank_2"/>
    <property type="match status" value="3"/>
</dbReference>
<feature type="repeat" description="ANK" evidence="3">
    <location>
        <begin position="323"/>
        <end position="355"/>
    </location>
</feature>
<feature type="repeat" description="ANK" evidence="3">
    <location>
        <begin position="88"/>
        <end position="120"/>
    </location>
</feature>
<feature type="signal peptide" evidence="4">
    <location>
        <begin position="1"/>
        <end position="18"/>
    </location>
</feature>
<dbReference type="PROSITE" id="PS50297">
    <property type="entry name" value="ANK_REP_REGION"/>
    <property type="match status" value="5"/>
</dbReference>
<keyword evidence="1" id="KW-0677">Repeat</keyword>
<evidence type="ECO:0000256" key="2">
    <source>
        <dbReference type="ARBA" id="ARBA00023043"/>
    </source>
</evidence>
<feature type="repeat" description="ANK" evidence="3">
    <location>
        <begin position="399"/>
        <end position="431"/>
    </location>
</feature>
<name>A0A3P3WDN0_9FLAO</name>
<comment type="caution">
    <text evidence="5">The sequence shown here is derived from an EMBL/GenBank/DDBJ whole genome shotgun (WGS) entry which is preliminary data.</text>
</comment>
<reference evidence="5 6" key="1">
    <citation type="submission" date="2018-11" db="EMBL/GenBank/DDBJ databases">
        <title>Flavobacterium sp. nov., YIM 102701-2 draft genome.</title>
        <authorList>
            <person name="Li G."/>
            <person name="Jiang Y."/>
        </authorList>
    </citation>
    <scope>NUCLEOTIDE SEQUENCE [LARGE SCALE GENOMIC DNA]</scope>
    <source>
        <strain evidence="5 6">YIM 102701-2</strain>
    </source>
</reference>
<dbReference type="SMART" id="SM00248">
    <property type="entry name" value="ANK"/>
    <property type="match status" value="9"/>
</dbReference>
<dbReference type="OrthoDB" id="2575953at2"/>
<feature type="repeat" description="ANK" evidence="3">
    <location>
        <begin position="432"/>
        <end position="465"/>
    </location>
</feature>
<dbReference type="RefSeq" id="WP_125016701.1">
    <property type="nucleotide sequence ID" value="NZ_RQVQ01000002.1"/>
</dbReference>
<gene>
    <name evidence="5" type="ORF">EG240_01545</name>
</gene>
<evidence type="ECO:0000256" key="3">
    <source>
        <dbReference type="PROSITE-ProRule" id="PRU00023"/>
    </source>
</evidence>